<dbReference type="InterPro" id="IPR037923">
    <property type="entry name" value="HTH-like"/>
</dbReference>
<evidence type="ECO:0000256" key="1">
    <source>
        <dbReference type="ARBA" id="ARBA00023015"/>
    </source>
</evidence>
<dbReference type="SUPFAM" id="SSF51215">
    <property type="entry name" value="Regulatory protein AraC"/>
    <property type="match status" value="1"/>
</dbReference>
<dbReference type="Gene3D" id="1.10.10.60">
    <property type="entry name" value="Homeodomain-like"/>
    <property type="match status" value="1"/>
</dbReference>
<protein>
    <submittedName>
        <fullName evidence="6">AraC family transcriptional regulator</fullName>
    </submittedName>
</protein>
<dbReference type="Pfam" id="PF12833">
    <property type="entry name" value="HTH_18"/>
    <property type="match status" value="1"/>
</dbReference>
<evidence type="ECO:0000313" key="7">
    <source>
        <dbReference type="Proteomes" id="UP001500804"/>
    </source>
</evidence>
<dbReference type="Pfam" id="PF02311">
    <property type="entry name" value="AraC_binding"/>
    <property type="match status" value="1"/>
</dbReference>
<dbReference type="SUPFAM" id="SSF46689">
    <property type="entry name" value="Homeodomain-like"/>
    <property type="match status" value="1"/>
</dbReference>
<dbReference type="Proteomes" id="UP001500804">
    <property type="component" value="Unassembled WGS sequence"/>
</dbReference>
<dbReference type="InterPro" id="IPR009057">
    <property type="entry name" value="Homeodomain-like_sf"/>
</dbReference>
<keyword evidence="3" id="KW-0804">Transcription</keyword>
<name>A0ABP9NJR5_9PSEU</name>
<evidence type="ECO:0000259" key="5">
    <source>
        <dbReference type="PROSITE" id="PS01124"/>
    </source>
</evidence>
<dbReference type="Gene3D" id="2.60.120.10">
    <property type="entry name" value="Jelly Rolls"/>
    <property type="match status" value="1"/>
</dbReference>
<evidence type="ECO:0000256" key="2">
    <source>
        <dbReference type="ARBA" id="ARBA00023125"/>
    </source>
</evidence>
<gene>
    <name evidence="6" type="ORF">GCM10023320_35110</name>
</gene>
<sequence>MAVISLGCDDARVSHSRLELQEPAAKGRSSAVPGLSSVLVRTATSGGPPVYGYRRVPGVPPVGVVRIREGHTSPDGVRPHPHAHEFLVVVIVERGGGRVLLDDREWRVEAGDVLVVAPGEVVTFVERELHDAEGWAVYFPPDVMAPGGLGTFLSWRAHPLLFPYVRGVAGGAHRLRVPPGQRSAFVGHAEAIDREVQERRDGCDEAALAHLTLLLVAISRLAADGPDDLALRDEPLLAAVFDAVEAGFRGPLSLADVATTVGLTPGHLTTVVGRKTGRTVQQWITERRMVEARRLLADTELTVEAVAARVGYRDPGYFARRFRGAHGVSPLRWRRAGPPRRDPAEAGTQ</sequence>
<keyword evidence="1" id="KW-0805">Transcription regulation</keyword>
<dbReference type="SMART" id="SM00342">
    <property type="entry name" value="HTH_ARAC"/>
    <property type="match status" value="1"/>
</dbReference>
<evidence type="ECO:0000256" key="3">
    <source>
        <dbReference type="ARBA" id="ARBA00023163"/>
    </source>
</evidence>
<evidence type="ECO:0000313" key="6">
    <source>
        <dbReference type="EMBL" id="GAA5123412.1"/>
    </source>
</evidence>
<proteinExistence type="predicted"/>
<feature type="domain" description="HTH araC/xylS-type" evidence="5">
    <location>
        <begin position="238"/>
        <end position="336"/>
    </location>
</feature>
<feature type="compositionally biased region" description="Basic and acidic residues" evidence="4">
    <location>
        <begin position="339"/>
        <end position="349"/>
    </location>
</feature>
<dbReference type="PROSITE" id="PS01124">
    <property type="entry name" value="HTH_ARAC_FAMILY_2"/>
    <property type="match status" value="1"/>
</dbReference>
<keyword evidence="7" id="KW-1185">Reference proteome</keyword>
<evidence type="ECO:0000256" key="4">
    <source>
        <dbReference type="SAM" id="MobiDB-lite"/>
    </source>
</evidence>
<organism evidence="6 7">
    <name type="scientific">Pseudonocardia adelaidensis</name>
    <dbReference type="NCBI Taxonomy" id="648754"/>
    <lineage>
        <taxon>Bacteria</taxon>
        <taxon>Bacillati</taxon>
        <taxon>Actinomycetota</taxon>
        <taxon>Actinomycetes</taxon>
        <taxon>Pseudonocardiales</taxon>
        <taxon>Pseudonocardiaceae</taxon>
        <taxon>Pseudonocardia</taxon>
    </lineage>
</organism>
<dbReference type="InterPro" id="IPR014710">
    <property type="entry name" value="RmlC-like_jellyroll"/>
</dbReference>
<keyword evidence="2" id="KW-0238">DNA-binding</keyword>
<dbReference type="InterPro" id="IPR050204">
    <property type="entry name" value="AraC_XylS_family_regulators"/>
</dbReference>
<feature type="region of interest" description="Disordered" evidence="4">
    <location>
        <begin position="330"/>
        <end position="349"/>
    </location>
</feature>
<comment type="caution">
    <text evidence="6">The sequence shown here is derived from an EMBL/GenBank/DDBJ whole genome shotgun (WGS) entry which is preliminary data.</text>
</comment>
<dbReference type="PANTHER" id="PTHR46796">
    <property type="entry name" value="HTH-TYPE TRANSCRIPTIONAL ACTIVATOR RHAS-RELATED"/>
    <property type="match status" value="1"/>
</dbReference>
<dbReference type="InterPro" id="IPR018060">
    <property type="entry name" value="HTH_AraC"/>
</dbReference>
<accession>A0ABP9NJR5</accession>
<reference evidence="7" key="1">
    <citation type="journal article" date="2019" name="Int. J. Syst. Evol. Microbiol.">
        <title>The Global Catalogue of Microorganisms (GCM) 10K type strain sequencing project: providing services to taxonomists for standard genome sequencing and annotation.</title>
        <authorList>
            <consortium name="The Broad Institute Genomics Platform"/>
            <consortium name="The Broad Institute Genome Sequencing Center for Infectious Disease"/>
            <person name="Wu L."/>
            <person name="Ma J."/>
        </authorList>
    </citation>
    <scope>NUCLEOTIDE SEQUENCE [LARGE SCALE GENOMIC DNA]</scope>
    <source>
        <strain evidence="7">JCM 18302</strain>
    </source>
</reference>
<dbReference type="EMBL" id="BAABJO010000012">
    <property type="protein sequence ID" value="GAA5123412.1"/>
    <property type="molecule type" value="Genomic_DNA"/>
</dbReference>
<dbReference type="InterPro" id="IPR003313">
    <property type="entry name" value="AraC-bd"/>
</dbReference>